<keyword evidence="1" id="KW-0175">Coiled coil</keyword>
<feature type="coiled-coil region" evidence="1">
    <location>
        <begin position="348"/>
        <end position="375"/>
    </location>
</feature>
<dbReference type="EMBL" id="QFFJ01000001">
    <property type="protein sequence ID" value="RBL91905.1"/>
    <property type="molecule type" value="Genomic_DNA"/>
</dbReference>
<accession>A0A365Y206</accession>
<evidence type="ECO:0000313" key="3">
    <source>
        <dbReference type="Proteomes" id="UP000253410"/>
    </source>
</evidence>
<dbReference type="AlphaFoldDB" id="A0A365Y206"/>
<protein>
    <submittedName>
        <fullName evidence="2">Uncharacterized protein</fullName>
    </submittedName>
</protein>
<gene>
    <name evidence="2" type="ORF">DF182_04705</name>
</gene>
<organism evidence="2 3">
    <name type="scientific">Chitinophaga flava</name>
    <dbReference type="NCBI Taxonomy" id="2259036"/>
    <lineage>
        <taxon>Bacteria</taxon>
        <taxon>Pseudomonadati</taxon>
        <taxon>Bacteroidota</taxon>
        <taxon>Chitinophagia</taxon>
        <taxon>Chitinophagales</taxon>
        <taxon>Chitinophagaceae</taxon>
        <taxon>Chitinophaga</taxon>
    </lineage>
</organism>
<keyword evidence="3" id="KW-1185">Reference proteome</keyword>
<evidence type="ECO:0000313" key="2">
    <source>
        <dbReference type="EMBL" id="RBL91905.1"/>
    </source>
</evidence>
<dbReference type="Proteomes" id="UP000253410">
    <property type="component" value="Unassembled WGS sequence"/>
</dbReference>
<evidence type="ECO:0000256" key="1">
    <source>
        <dbReference type="SAM" id="Coils"/>
    </source>
</evidence>
<name>A0A365Y206_9BACT</name>
<proteinExistence type="predicted"/>
<sequence length="376" mass="42384">MVLLCSFLPKLYAQTETPWKLVGATQEPNSPWNLYYYKIAQVNENGARYASLIEVSIQGDANYFERQGTFLVRIDKFDYTVGRFDGMEIRCTSGNPYAATFYVFNNALWVKSNFQWGGIYCRGTHLITYGNPLTEGNFGQTLVEPTGFLAKTDNYGLKCDFDTDRFFKLPYTDIAGNTFNSEGLVLGEPVRQGMMAINATNKLGNDFVYITKNVASANTDFYSNYKGLTDIQNGTFAYGVRPTTKSWDLYEKGYNADWTNLFHVNADGNIGIGTINPQSKLAVKGTIQATKVRVTTAADAWPDFVFSKNYTLPSLQEVENYISEHQHLPGMPSAAEVAQNGHDLAEINQKLLQKVEELTLYIIDLQKRMQQLEQKK</sequence>
<reference evidence="2 3" key="1">
    <citation type="submission" date="2018-05" db="EMBL/GenBank/DDBJ databases">
        <title>Chitinophaga sp. K3CV102501T nov., isolated from isolated from a monsoon evergreen broad-leaved forest soil.</title>
        <authorList>
            <person name="Lv Y."/>
        </authorList>
    </citation>
    <scope>NUCLEOTIDE SEQUENCE [LARGE SCALE GENOMIC DNA]</scope>
    <source>
        <strain evidence="2 3">GDMCC 1.1325</strain>
    </source>
</reference>
<comment type="caution">
    <text evidence="2">The sequence shown here is derived from an EMBL/GenBank/DDBJ whole genome shotgun (WGS) entry which is preliminary data.</text>
</comment>